<gene>
    <name evidence="4" type="ORF">K469DRAFT_700225</name>
</gene>
<keyword evidence="3" id="KW-0732">Signal</keyword>
<name>A0A6A6DA11_9PEZI</name>
<evidence type="ECO:0000256" key="3">
    <source>
        <dbReference type="SAM" id="SignalP"/>
    </source>
</evidence>
<dbReference type="PANTHER" id="PTHR16861">
    <property type="entry name" value="GLYCOPROTEIN 38"/>
    <property type="match status" value="1"/>
</dbReference>
<evidence type="ECO:0000256" key="2">
    <source>
        <dbReference type="SAM" id="Phobius"/>
    </source>
</evidence>
<feature type="compositionally biased region" description="Polar residues" evidence="1">
    <location>
        <begin position="235"/>
        <end position="247"/>
    </location>
</feature>
<accession>A0A6A6DA11</accession>
<feature type="transmembrane region" description="Helical" evidence="2">
    <location>
        <begin position="265"/>
        <end position="288"/>
    </location>
</feature>
<evidence type="ECO:0000313" key="5">
    <source>
        <dbReference type="Proteomes" id="UP000800200"/>
    </source>
</evidence>
<reference evidence="4" key="1">
    <citation type="journal article" date="2020" name="Stud. Mycol.">
        <title>101 Dothideomycetes genomes: a test case for predicting lifestyles and emergence of pathogens.</title>
        <authorList>
            <person name="Haridas S."/>
            <person name="Albert R."/>
            <person name="Binder M."/>
            <person name="Bloem J."/>
            <person name="Labutti K."/>
            <person name="Salamov A."/>
            <person name="Andreopoulos B."/>
            <person name="Baker S."/>
            <person name="Barry K."/>
            <person name="Bills G."/>
            <person name="Bluhm B."/>
            <person name="Cannon C."/>
            <person name="Castanera R."/>
            <person name="Culley D."/>
            <person name="Daum C."/>
            <person name="Ezra D."/>
            <person name="Gonzalez J."/>
            <person name="Henrissat B."/>
            <person name="Kuo A."/>
            <person name="Liang C."/>
            <person name="Lipzen A."/>
            <person name="Lutzoni F."/>
            <person name="Magnuson J."/>
            <person name="Mondo S."/>
            <person name="Nolan M."/>
            <person name="Ohm R."/>
            <person name="Pangilinan J."/>
            <person name="Park H.-J."/>
            <person name="Ramirez L."/>
            <person name="Alfaro M."/>
            <person name="Sun H."/>
            <person name="Tritt A."/>
            <person name="Yoshinaga Y."/>
            <person name="Zwiers L.-H."/>
            <person name="Turgeon B."/>
            <person name="Goodwin S."/>
            <person name="Spatafora J."/>
            <person name="Crous P."/>
            <person name="Grigoriev I."/>
        </authorList>
    </citation>
    <scope>NUCLEOTIDE SEQUENCE</scope>
    <source>
        <strain evidence="4">CBS 207.26</strain>
    </source>
</reference>
<evidence type="ECO:0000256" key="1">
    <source>
        <dbReference type="SAM" id="MobiDB-lite"/>
    </source>
</evidence>
<dbReference type="AlphaFoldDB" id="A0A6A6DA11"/>
<keyword evidence="2" id="KW-0472">Membrane</keyword>
<keyword evidence="5" id="KW-1185">Reference proteome</keyword>
<protein>
    <recommendedName>
        <fullName evidence="6">WSC domain-containing protein</fullName>
    </recommendedName>
</protein>
<keyword evidence="2" id="KW-0812">Transmembrane</keyword>
<dbReference type="EMBL" id="ML994711">
    <property type="protein sequence ID" value="KAF2176301.1"/>
    <property type="molecule type" value="Genomic_DNA"/>
</dbReference>
<dbReference type="OrthoDB" id="5426678at2759"/>
<dbReference type="Proteomes" id="UP000800200">
    <property type="component" value="Unassembled WGS sequence"/>
</dbReference>
<dbReference type="PANTHER" id="PTHR16861:SF4">
    <property type="entry name" value="SH3 DOMAIN PROTEIN (AFU_ORTHOLOGUE AFUA_1G13610)"/>
    <property type="match status" value="1"/>
</dbReference>
<keyword evidence="2" id="KW-1133">Transmembrane helix</keyword>
<evidence type="ECO:0008006" key="6">
    <source>
        <dbReference type="Google" id="ProtNLM"/>
    </source>
</evidence>
<feature type="chain" id="PRO_5025456238" description="WSC domain-containing protein" evidence="3">
    <location>
        <begin position="19"/>
        <end position="358"/>
    </location>
</feature>
<feature type="signal peptide" evidence="3">
    <location>
        <begin position="1"/>
        <end position="18"/>
    </location>
</feature>
<sequence>MIYPSLALLGLLFVRAGAVEVTADSPCSNVCINRPGLNVSDIGSSQTFSGDLSCLDSDYNGDDSTAIGRKFRSCVSCEQTSEAVDRVENENDVYWFLFNLKSTVVWCVHGFFEAEQNPNSTLANSDCNSACDPIGTALLDRLKQTNQSLQYNYCTSDNSAFTKGVNKCTDCLYGVDNLKILGNFLTALKAACDQKPPVGETISLKSNVFSAPTPTPSSLSSLSVSASVSASVSKTAESTNPVVNPTSSNLPNNLSSPSSSLSGGAIAGIAIGAVAGIALIGAGIFILLRRRERGADKGIELDGNHVHTAGVGAQEYRQALGAKGQAAEIYGYSQPAEMPATRAPVELPGGLQSPGMPK</sequence>
<organism evidence="4 5">
    <name type="scientific">Zopfia rhizophila CBS 207.26</name>
    <dbReference type="NCBI Taxonomy" id="1314779"/>
    <lineage>
        <taxon>Eukaryota</taxon>
        <taxon>Fungi</taxon>
        <taxon>Dikarya</taxon>
        <taxon>Ascomycota</taxon>
        <taxon>Pezizomycotina</taxon>
        <taxon>Dothideomycetes</taxon>
        <taxon>Dothideomycetes incertae sedis</taxon>
        <taxon>Zopfiaceae</taxon>
        <taxon>Zopfia</taxon>
    </lineage>
</organism>
<feature type="region of interest" description="Disordered" evidence="1">
    <location>
        <begin position="235"/>
        <end position="255"/>
    </location>
</feature>
<evidence type="ECO:0000313" key="4">
    <source>
        <dbReference type="EMBL" id="KAF2176301.1"/>
    </source>
</evidence>
<proteinExistence type="predicted"/>